<dbReference type="Gene3D" id="3.40.1190.20">
    <property type="match status" value="1"/>
</dbReference>
<organism evidence="7 8">
    <name type="scientific">Brassica napus</name>
    <name type="common">Rape</name>
    <dbReference type="NCBI Taxonomy" id="3708"/>
    <lineage>
        <taxon>Eukaryota</taxon>
        <taxon>Viridiplantae</taxon>
        <taxon>Streptophyta</taxon>
        <taxon>Embryophyta</taxon>
        <taxon>Tracheophyta</taxon>
        <taxon>Spermatophyta</taxon>
        <taxon>Magnoliopsida</taxon>
        <taxon>eudicotyledons</taxon>
        <taxon>Gunneridae</taxon>
        <taxon>Pentapetalae</taxon>
        <taxon>rosids</taxon>
        <taxon>malvids</taxon>
        <taxon>Brassicales</taxon>
        <taxon>Brassicaceae</taxon>
        <taxon>Brassiceae</taxon>
        <taxon>Brassica</taxon>
    </lineage>
</organism>
<dbReference type="CDD" id="cd01168">
    <property type="entry name" value="adenosine_kinase"/>
    <property type="match status" value="1"/>
</dbReference>
<evidence type="ECO:0000259" key="6">
    <source>
        <dbReference type="Pfam" id="PF00294"/>
    </source>
</evidence>
<feature type="coiled-coil region" evidence="4">
    <location>
        <begin position="1477"/>
        <end position="1525"/>
    </location>
</feature>
<comment type="caution">
    <text evidence="7">The sequence shown here is derived from an EMBL/GenBank/DDBJ whole genome shotgun (WGS) entry which is preliminary data.</text>
</comment>
<dbReference type="InterPro" id="IPR029056">
    <property type="entry name" value="Ribokinase-like"/>
</dbReference>
<dbReference type="PANTHER" id="PTHR23160">
    <property type="entry name" value="SYNAPTONEMAL COMPLEX PROTEIN-RELATED"/>
    <property type="match status" value="1"/>
</dbReference>
<reference evidence="7 8" key="1">
    <citation type="submission" date="2021-05" db="EMBL/GenBank/DDBJ databases">
        <title>Genome Assembly of Synthetic Allotetraploid Brassica napus Reveals Homoeologous Exchanges between Subgenomes.</title>
        <authorList>
            <person name="Davis J.T."/>
        </authorList>
    </citation>
    <scope>NUCLEOTIDE SEQUENCE [LARGE SCALE GENOMIC DNA]</scope>
    <source>
        <strain evidence="8">cv. Da-Ae</strain>
        <tissue evidence="7">Seedling</tissue>
    </source>
</reference>
<feature type="compositionally biased region" description="Basic and acidic residues" evidence="5">
    <location>
        <begin position="911"/>
        <end position="930"/>
    </location>
</feature>
<feature type="coiled-coil region" evidence="4">
    <location>
        <begin position="1387"/>
        <end position="1421"/>
    </location>
</feature>
<dbReference type="EMBL" id="JAGKQM010000011">
    <property type="protein sequence ID" value="KAH0902486.1"/>
    <property type="molecule type" value="Genomic_DNA"/>
</dbReference>
<evidence type="ECO:0000313" key="7">
    <source>
        <dbReference type="EMBL" id="KAH0902486.1"/>
    </source>
</evidence>
<feature type="region of interest" description="Disordered" evidence="5">
    <location>
        <begin position="899"/>
        <end position="930"/>
    </location>
</feature>
<feature type="compositionally biased region" description="Basic and acidic residues" evidence="5">
    <location>
        <begin position="1578"/>
        <end position="1588"/>
    </location>
</feature>
<dbReference type="PANTHER" id="PTHR23160:SF15">
    <property type="entry name" value="WEB FAMILY PROTEIN"/>
    <property type="match status" value="1"/>
</dbReference>
<name>A0ABQ8BCE7_BRANA</name>
<evidence type="ECO:0000256" key="3">
    <source>
        <dbReference type="ARBA" id="ARBA00023054"/>
    </source>
</evidence>
<feature type="coiled-coil region" evidence="4">
    <location>
        <begin position="559"/>
        <end position="625"/>
    </location>
</feature>
<evidence type="ECO:0000256" key="4">
    <source>
        <dbReference type="SAM" id="Coils"/>
    </source>
</evidence>
<feature type="domain" description="Carbohydrate kinase PfkB" evidence="6">
    <location>
        <begin position="165"/>
        <end position="438"/>
    </location>
</feature>
<keyword evidence="1" id="KW-0808">Transferase</keyword>
<feature type="compositionally biased region" description="Basic and acidic residues" evidence="5">
    <location>
        <begin position="1639"/>
        <end position="1657"/>
    </location>
</feature>
<dbReference type="InterPro" id="IPR002173">
    <property type="entry name" value="Carboh/pur_kinase_PfkB_CS"/>
</dbReference>
<feature type="coiled-coil region" evidence="4">
    <location>
        <begin position="1173"/>
        <end position="1345"/>
    </location>
</feature>
<keyword evidence="8" id="KW-1185">Reference proteome</keyword>
<evidence type="ECO:0000256" key="1">
    <source>
        <dbReference type="ARBA" id="ARBA00022679"/>
    </source>
</evidence>
<feature type="region of interest" description="Disordered" evidence="5">
    <location>
        <begin position="802"/>
        <end position="825"/>
    </location>
</feature>
<dbReference type="SUPFAM" id="SSF53613">
    <property type="entry name" value="Ribokinase-like"/>
    <property type="match status" value="1"/>
</dbReference>
<dbReference type="PROSITE" id="PS00584">
    <property type="entry name" value="PFKB_KINASES_2"/>
    <property type="match status" value="1"/>
</dbReference>
<feature type="region of interest" description="Disordered" evidence="5">
    <location>
        <begin position="469"/>
        <end position="559"/>
    </location>
</feature>
<feature type="compositionally biased region" description="Polar residues" evidence="5">
    <location>
        <begin position="533"/>
        <end position="542"/>
    </location>
</feature>
<proteinExistence type="predicted"/>
<protein>
    <recommendedName>
        <fullName evidence="6">Carbohydrate kinase PfkB domain-containing protein</fullName>
    </recommendedName>
</protein>
<feature type="compositionally biased region" description="Basic and acidic residues" evidence="5">
    <location>
        <begin position="802"/>
        <end position="812"/>
    </location>
</feature>
<keyword evidence="2" id="KW-0418">Kinase</keyword>
<dbReference type="Proteomes" id="UP000824890">
    <property type="component" value="Unassembled WGS sequence"/>
</dbReference>
<feature type="coiled-coil region" evidence="4">
    <location>
        <begin position="1041"/>
        <end position="1118"/>
    </location>
</feature>
<feature type="compositionally biased region" description="Basic and acidic residues" evidence="5">
    <location>
        <begin position="1553"/>
        <end position="1565"/>
    </location>
</feature>
<keyword evidence="3 4" id="KW-0175">Coiled coil</keyword>
<feature type="compositionally biased region" description="Polar residues" evidence="5">
    <location>
        <begin position="510"/>
        <end position="519"/>
    </location>
</feature>
<evidence type="ECO:0000313" key="8">
    <source>
        <dbReference type="Proteomes" id="UP000824890"/>
    </source>
</evidence>
<evidence type="ECO:0000256" key="5">
    <source>
        <dbReference type="SAM" id="MobiDB-lite"/>
    </source>
</evidence>
<feature type="compositionally biased region" description="Polar residues" evidence="5">
    <location>
        <begin position="485"/>
        <end position="495"/>
    </location>
</feature>
<feature type="compositionally biased region" description="Polar residues" evidence="5">
    <location>
        <begin position="1672"/>
        <end position="1684"/>
    </location>
</feature>
<dbReference type="Pfam" id="PF00294">
    <property type="entry name" value="PfkB"/>
    <property type="match status" value="1"/>
</dbReference>
<evidence type="ECO:0000256" key="2">
    <source>
        <dbReference type="ARBA" id="ARBA00022777"/>
    </source>
</evidence>
<dbReference type="InterPro" id="IPR011611">
    <property type="entry name" value="PfkB_dom"/>
</dbReference>
<gene>
    <name evidence="7" type="ORF">HID58_041989</name>
</gene>
<feature type="region of interest" description="Disordered" evidence="5">
    <location>
        <begin position="1552"/>
        <end position="1727"/>
    </location>
</feature>
<sequence length="1727" mass="192731">MALSLLSPIQSSTSLSSFTLTAFPAPKNASFLSSIYSLYHPKGALGSSRTASSFFRGSANLRRIESTAADKKRQMVSRNGEFDEGEIERIGGQDEDDEELIQGHDDHSPSSPDRWDVLGLGQAMVDFSGVVDDDFLKKLGLQKGTRKLINHEERGRVLQAMDGCTYKAAAGGSLSNTLVALARLGCRSISDRPLNVAMAGSIAGDPLGSFYRTKLRRANVNFLSAPIMDGTTGTVIVLTTPDAQRTMLAYQGTSSVVNYDSCLASLISKTNVFVVEGYLFELPDTIRTITKACEEAHRNGALVAVTASDVSCIERHYDDFWDIVGNYADIIFANSDEARAFCHFSADESPISATRYLSHFVPFVSVTDGINGSYIGVKGEAIYIPPSPCVPVDTCGAGDAYASGILYGILRGVTDLKGMGDLAATIAATVVGQQGTRLRVQDAVRLARSHEFFYQKFCGGAFANDLTGLMETPRSKPSPPPPRLNRTTGGTKSDGSSPSSLHSTRLSLDRSPQSVNSKPTPDRRTARVPTPPEASQSVNSKANPDRRTARKSQSRLGKGLELQAQLNQIQEDLRKANEQIAVLKKDKAKALDDLKGFEKLNKEANEKLKEALAAQQRAEESSEIEKFRAVELEQAGIESVHKKEALWKKEVESIRSQHALDISALLSTTEELQRIQQELAMTADAKNKALSHAEEATKIAEMQAEKAEILSSELSQLKALLGSEEAKKGDEGDEVVCKLKSEIEMLRGKLENVSILEKTLKDQEESIEQLHVDLEASKMVESCANSLAAELKKEVDKLEKRVEESNKLKESSSESLDSAMKQLEENRHALHEAEMDNAALKEKIESLVKTVARQEKDLEGSQRNVCVLKEETSKLEKVVESIKSDLATTQEEKVRALENEKTAASHAENLLNEKTELEKELENCKKEEEESKKAMERLALDLQEVSMEAKEAKEKLLACQAEVDRCGSQIESLKLAAKETNEKYEKVLEDARTEIESLKRSMEDTQNEIVNSKTEWEKQELHLMACVKKSEDEKVSVQGELSKVEDLLSLKETEAEKAKEEEAYTKKNLKELEEELKDLQERVEEGKAESMKLKESLLEKANELKNAAEENKKLREIEVSSLAKIDELSKVNESLVDKETKLQGIVEEAGELRVKEIDYLKKIEELSAANVSLVDTENKLLILVQEAEELRTRELVCLKKIEELSAVNEKLADKETKLQSTIQEVKVLKEMEAEYIKKMEELSLLNERLAEEEAKLISAVQANEELRERETSYHKKIEELSKLTETVADIETKLQSSTQENEELRERETAYLKKIEELAMLQESIVDKENELDGMVLEIEDLKAKDSLSQKKIEELSDLNKSLLVKESELLSVVCENEKLKSETASSLKTIEELSDLKQNLVEKENELKNAIVENEKLKAEAASSVPKIEELTHLKQSLLDKEKEQQAVFHENEELKAKEELSLKKIEELLLLKRSWVEKENEFQRINQENQELKVQEAAAAKKMEELSKMKESLLDKETELQAVVHDNVELNAREASALKKIEELSTLLEEASSRKEKPDENGHHLVLKAVESSEENGSKCTEETTRTEPSPNRTREQKVQESPVEVSPMHWSAHNVEGVAKDDKDKDSMEGGFKTWEGYHIEKKEASSERESEHEFAEEEDESKAEGSENFDQLSNGLSSSAEHAEDAGSLLPKEQQQKKKKPLLRKFGNLLKKKSTSSSSSSHK</sequence>
<feature type="compositionally biased region" description="Basic and acidic residues" evidence="5">
    <location>
        <begin position="1621"/>
        <end position="1631"/>
    </location>
</feature>
<feature type="compositionally biased region" description="Low complexity" evidence="5">
    <location>
        <begin position="496"/>
        <end position="506"/>
    </location>
</feature>
<accession>A0ABQ8BCE7</accession>